<evidence type="ECO:0000256" key="3">
    <source>
        <dbReference type="ARBA" id="ARBA00022723"/>
    </source>
</evidence>
<dbReference type="InterPro" id="IPR028651">
    <property type="entry name" value="ING_fam"/>
</dbReference>
<name>A0A8R2D2Z4_ACYPI</name>
<dbReference type="GO" id="GO:0008270">
    <property type="term" value="F:zinc ion binding"/>
    <property type="evidence" value="ECO:0007669"/>
    <property type="project" value="UniProtKB-KW"/>
</dbReference>
<dbReference type="GO" id="GO:0045893">
    <property type="term" value="P:positive regulation of DNA-templated transcription"/>
    <property type="evidence" value="ECO:0007669"/>
    <property type="project" value="TreeGrafter"/>
</dbReference>
<accession>A0A8R2D2Z4</accession>
<feature type="binding site" evidence="8">
    <location>
        <position position="271"/>
    </location>
    <ligand>
        <name>Zn(2+)</name>
        <dbReference type="ChEBI" id="CHEBI:29105"/>
        <label>2</label>
    </ligand>
</feature>
<dbReference type="Gene3D" id="3.30.40.10">
    <property type="entry name" value="Zinc/RING finger domain, C3HC4 (zinc finger)"/>
    <property type="match status" value="1"/>
</dbReference>
<dbReference type="RefSeq" id="XP_016658488.1">
    <property type="nucleotide sequence ID" value="XM_016802999.1"/>
</dbReference>
<evidence type="ECO:0000256" key="8">
    <source>
        <dbReference type="PIRSR" id="PIRSR628651-51"/>
    </source>
</evidence>
<proteinExistence type="inferred from homology"/>
<dbReference type="PROSITE" id="PS01359">
    <property type="entry name" value="ZF_PHD_1"/>
    <property type="match status" value="1"/>
</dbReference>
<dbReference type="GO" id="GO:0005634">
    <property type="term" value="C:nucleus"/>
    <property type="evidence" value="ECO:0007669"/>
    <property type="project" value="UniProtKB-SubCell"/>
</dbReference>
<dbReference type="KEGG" id="api:107883295"/>
<dbReference type="FunFam" id="3.30.40.10:FF:000021">
    <property type="entry name" value="Inhibitor of growth 2b"/>
    <property type="match status" value="1"/>
</dbReference>
<evidence type="ECO:0000256" key="6">
    <source>
        <dbReference type="ARBA" id="ARBA00023242"/>
    </source>
</evidence>
<reference evidence="12" key="1">
    <citation type="submission" date="2010-06" db="EMBL/GenBank/DDBJ databases">
        <authorList>
            <person name="Jiang H."/>
            <person name="Abraham K."/>
            <person name="Ali S."/>
            <person name="Alsbrooks S.L."/>
            <person name="Anim B.N."/>
            <person name="Anosike U.S."/>
            <person name="Attaway T."/>
            <person name="Bandaranaike D.P."/>
            <person name="Battles P.K."/>
            <person name="Bell S.N."/>
            <person name="Bell A.V."/>
            <person name="Beltran B."/>
            <person name="Bickham C."/>
            <person name="Bustamante Y."/>
            <person name="Caleb T."/>
            <person name="Canada A."/>
            <person name="Cardenas V."/>
            <person name="Carter K."/>
            <person name="Chacko J."/>
            <person name="Chandrabose M.N."/>
            <person name="Chavez D."/>
            <person name="Chavez A."/>
            <person name="Chen L."/>
            <person name="Chu H.-S."/>
            <person name="Claassen K.J."/>
            <person name="Cockrell R."/>
            <person name="Collins M."/>
            <person name="Cooper J.A."/>
            <person name="Cree A."/>
            <person name="Curry S.M."/>
            <person name="Da Y."/>
            <person name="Dao M.D."/>
            <person name="Das B."/>
            <person name="Davila M.-L."/>
            <person name="Davy-Carroll L."/>
            <person name="Denson S."/>
            <person name="Dinh H."/>
            <person name="Ebong V.E."/>
            <person name="Edwards J.R."/>
            <person name="Egan A."/>
            <person name="El-Daye J."/>
            <person name="Escobedo L."/>
            <person name="Fernandez S."/>
            <person name="Fernando P.R."/>
            <person name="Flagg N."/>
            <person name="Forbes L.D."/>
            <person name="Fowler R.G."/>
            <person name="Fu Q."/>
            <person name="Gabisi R.A."/>
            <person name="Ganer J."/>
            <person name="Garbino Pronczuk A."/>
            <person name="Garcia R.M."/>
            <person name="Garner T."/>
            <person name="Garrett T.E."/>
            <person name="Gonzalez D.A."/>
            <person name="Hamid H."/>
            <person name="Hawkins E.S."/>
            <person name="Hirani K."/>
            <person name="Hogues M.E."/>
            <person name="Hollins B."/>
            <person name="Hsiao C.-H."/>
            <person name="Jabil R."/>
            <person name="James M.L."/>
            <person name="Jhangiani S.N."/>
            <person name="Johnson B."/>
            <person name="Johnson Q."/>
            <person name="Joshi V."/>
            <person name="Kalu J.B."/>
            <person name="Kam C."/>
            <person name="Kashfia A."/>
            <person name="Keebler J."/>
            <person name="Kisamo H."/>
            <person name="Kovar C.L."/>
            <person name="Lago L.A."/>
            <person name="Lai C.-Y."/>
            <person name="Laidlaw J."/>
            <person name="Lara F."/>
            <person name="Le T.-K."/>
            <person name="Lee S.L."/>
            <person name="Legall F.H."/>
            <person name="Lemon S.J."/>
            <person name="Lewis L.R."/>
            <person name="Li B."/>
            <person name="Liu Y."/>
            <person name="Liu Y.-S."/>
            <person name="Lopez J."/>
            <person name="Lozado R.J."/>
            <person name="Lu J."/>
            <person name="Madu R.C."/>
            <person name="Maheshwari M."/>
            <person name="Maheshwari R."/>
            <person name="Malloy K."/>
            <person name="Martinez E."/>
            <person name="Mathew T."/>
            <person name="Mercado I.C."/>
            <person name="Mercado C."/>
            <person name="Meyer B."/>
            <person name="Montgomery K."/>
            <person name="Morgan M.B."/>
            <person name="Munidasa M."/>
            <person name="Nazareth L.V."/>
            <person name="Nelson J."/>
            <person name="Ng B.M."/>
            <person name="Nguyen N.B."/>
            <person name="Nguyen P.Q."/>
            <person name="Nguyen T."/>
            <person name="Obregon M."/>
            <person name="Okwuonu G.O."/>
            <person name="Onwere C.G."/>
            <person name="Orozco G."/>
            <person name="Parra A."/>
            <person name="Patel S."/>
            <person name="Patil S."/>
            <person name="Perez A."/>
            <person name="Perez Y."/>
            <person name="Pham C."/>
            <person name="Primus E.L."/>
            <person name="Pu L.-L."/>
            <person name="Puazo M."/>
            <person name="Qin X."/>
            <person name="Quiroz J.B."/>
            <person name="Reese J."/>
            <person name="Richards S."/>
            <person name="Rives C.M."/>
            <person name="Robberts R."/>
            <person name="Ruiz S.J."/>
            <person name="Ruiz M.J."/>
            <person name="Santibanez J."/>
            <person name="Schneider B.W."/>
            <person name="Sisson I."/>
            <person name="Smith M."/>
            <person name="Sodergren E."/>
            <person name="Song X.-Z."/>
            <person name="Song B.B."/>
            <person name="Summersgill H."/>
            <person name="Thelus R."/>
            <person name="Thornton R.D."/>
            <person name="Trejos Z.Y."/>
            <person name="Usmani K."/>
            <person name="Vattathil S."/>
            <person name="Villasana D."/>
            <person name="Walker D.L."/>
            <person name="Wang S."/>
            <person name="Wang K."/>
            <person name="White C.S."/>
            <person name="Williams A.C."/>
            <person name="Williamson J."/>
            <person name="Wilson K."/>
            <person name="Woghiren I.O."/>
            <person name="Woodworth J.R."/>
            <person name="Worley K.C."/>
            <person name="Wright R.A."/>
            <person name="Wu W."/>
            <person name="Young L."/>
            <person name="Zhang L."/>
            <person name="Zhang J."/>
            <person name="Zhu Y."/>
            <person name="Muzny D.M."/>
            <person name="Weinstock G."/>
            <person name="Gibbs R.A."/>
        </authorList>
    </citation>
    <scope>NUCLEOTIDE SEQUENCE [LARGE SCALE GENOMIC DNA]</scope>
    <source>
        <strain evidence="12">LSR1</strain>
    </source>
</reference>
<keyword evidence="5 8" id="KW-0862">Zinc</keyword>
<feature type="binding site" evidence="8">
    <location>
        <position position="255"/>
    </location>
    <ligand>
        <name>Zn(2+)</name>
        <dbReference type="ChEBI" id="CHEBI:29105"/>
        <label>1</label>
    </ligand>
</feature>
<sequence>MRLPCKHIFHTRQLQNKPLYDLSLCDTRWTRDYYYKNQRVFKNVEIVPTDSDTTVTILHRKKKKVPSTHEKFRKASMIGAKIAELISQTSNVHFHRKIQQLEFIYNNWLKGHEISIQVLDVDSVNTVENDVMGVVENDNMDAVEDKTITLENDIMDAVESVDSENCNSQGIESIILPRKVRTCGRPKGAIMTTIGLPKRLKTGRALAKKTETKTKNGDRDIAVDSDEQTYCLCNQISYGEMICCDNDLCPVEWFHFSCVLLSTKPKGKWFCPKCRGNRPNKILKPKAPKVSQEK</sequence>
<dbReference type="Proteomes" id="UP000007819">
    <property type="component" value="Chromosome A3"/>
</dbReference>
<dbReference type="GeneID" id="107883295"/>
<dbReference type="CDD" id="cd15584">
    <property type="entry name" value="PHD_ING1_2"/>
    <property type="match status" value="1"/>
</dbReference>
<feature type="binding site" evidence="8">
    <location>
        <position position="274"/>
    </location>
    <ligand>
        <name>Zn(2+)</name>
        <dbReference type="ChEBI" id="CHEBI:29105"/>
        <label>2</label>
    </ligand>
</feature>
<dbReference type="InterPro" id="IPR028643">
    <property type="entry name" value="ING1_PHD_Znf"/>
</dbReference>
<keyword evidence="3 8" id="KW-0479">Metal-binding</keyword>
<evidence type="ECO:0000256" key="5">
    <source>
        <dbReference type="ARBA" id="ARBA00022833"/>
    </source>
</evidence>
<evidence type="ECO:0000256" key="2">
    <source>
        <dbReference type="ARBA" id="ARBA00010210"/>
    </source>
</evidence>
<evidence type="ECO:0000256" key="7">
    <source>
        <dbReference type="PIRSR" id="PIRSR628651-50"/>
    </source>
</evidence>
<reference evidence="11" key="2">
    <citation type="submission" date="2022-06" db="UniProtKB">
        <authorList>
            <consortium name="EnsemblMetazoa"/>
        </authorList>
    </citation>
    <scope>IDENTIFICATION</scope>
</reference>
<feature type="binding site" evidence="8">
    <location>
        <position position="258"/>
    </location>
    <ligand>
        <name>Zn(2+)</name>
        <dbReference type="ChEBI" id="CHEBI:29105"/>
        <label>1</label>
    </ligand>
</feature>
<feature type="site" description="Histone H3K4me3 binding" evidence="7">
    <location>
        <position position="241"/>
    </location>
</feature>
<feature type="binding site" evidence="8">
    <location>
        <position position="231"/>
    </location>
    <ligand>
        <name>Zn(2+)</name>
        <dbReference type="ChEBI" id="CHEBI:29105"/>
        <label>1</label>
    </ligand>
</feature>
<dbReference type="SUPFAM" id="SSF57903">
    <property type="entry name" value="FYVE/PHD zinc finger"/>
    <property type="match status" value="1"/>
</dbReference>
<dbReference type="PROSITE" id="PS50016">
    <property type="entry name" value="ZF_PHD_2"/>
    <property type="match status" value="1"/>
</dbReference>
<dbReference type="AlphaFoldDB" id="A0A8R2D2Z4"/>
<dbReference type="SMART" id="SM00249">
    <property type="entry name" value="PHD"/>
    <property type="match status" value="1"/>
</dbReference>
<keyword evidence="6" id="KW-0539">Nucleus</keyword>
<protein>
    <recommendedName>
        <fullName evidence="10">PHD-type domain-containing protein</fullName>
    </recommendedName>
</protein>
<evidence type="ECO:0000256" key="1">
    <source>
        <dbReference type="ARBA" id="ARBA00004123"/>
    </source>
</evidence>
<evidence type="ECO:0000256" key="4">
    <source>
        <dbReference type="ARBA" id="ARBA00022771"/>
    </source>
</evidence>
<dbReference type="InterPro" id="IPR019786">
    <property type="entry name" value="Zinc_finger_PHD-type_CS"/>
</dbReference>
<feature type="binding site" evidence="8">
    <location>
        <position position="233"/>
    </location>
    <ligand>
        <name>Zn(2+)</name>
        <dbReference type="ChEBI" id="CHEBI:29105"/>
        <label>1</label>
    </ligand>
</feature>
<feature type="binding site" evidence="8">
    <location>
        <position position="249"/>
    </location>
    <ligand>
        <name>Zn(2+)</name>
        <dbReference type="ChEBI" id="CHEBI:29105"/>
        <label>2</label>
    </ligand>
</feature>
<dbReference type="OrthoDB" id="5411773at2759"/>
<keyword evidence="12" id="KW-1185">Reference proteome</keyword>
<dbReference type="InterPro" id="IPR011011">
    <property type="entry name" value="Znf_FYVE_PHD"/>
</dbReference>
<feature type="domain" description="PHD-type" evidence="10">
    <location>
        <begin position="228"/>
        <end position="277"/>
    </location>
</feature>
<organism evidence="11 12">
    <name type="scientific">Acyrthosiphon pisum</name>
    <name type="common">Pea aphid</name>
    <dbReference type="NCBI Taxonomy" id="7029"/>
    <lineage>
        <taxon>Eukaryota</taxon>
        <taxon>Metazoa</taxon>
        <taxon>Ecdysozoa</taxon>
        <taxon>Arthropoda</taxon>
        <taxon>Hexapoda</taxon>
        <taxon>Insecta</taxon>
        <taxon>Pterygota</taxon>
        <taxon>Neoptera</taxon>
        <taxon>Paraneoptera</taxon>
        <taxon>Hemiptera</taxon>
        <taxon>Sternorrhyncha</taxon>
        <taxon>Aphidomorpha</taxon>
        <taxon>Aphidoidea</taxon>
        <taxon>Aphididae</taxon>
        <taxon>Macrosiphini</taxon>
        <taxon>Acyrthosiphon</taxon>
    </lineage>
</organism>
<dbReference type="EnsemblMetazoa" id="XM_016802999.1">
    <property type="protein sequence ID" value="XP_016658488.1"/>
    <property type="gene ID" value="LOC107883295"/>
</dbReference>
<dbReference type="PANTHER" id="PTHR10333:SF89">
    <property type="entry name" value="INHIBITOR OF GROWTH PROTEIN"/>
    <property type="match status" value="1"/>
</dbReference>
<evidence type="ECO:0000313" key="11">
    <source>
        <dbReference type="EnsemblMetazoa" id="XP_016658488.1"/>
    </source>
</evidence>
<dbReference type="InterPro" id="IPR001965">
    <property type="entry name" value="Znf_PHD"/>
</dbReference>
<dbReference type="InterPro" id="IPR013083">
    <property type="entry name" value="Znf_RING/FYVE/PHD"/>
</dbReference>
<comment type="similarity">
    <text evidence="2">Belongs to the ING family.</text>
</comment>
<keyword evidence="4 9" id="KW-0863">Zinc-finger</keyword>
<evidence type="ECO:0000313" key="12">
    <source>
        <dbReference type="Proteomes" id="UP000007819"/>
    </source>
</evidence>
<comment type="subcellular location">
    <subcellularLocation>
        <location evidence="1">Nucleus</location>
    </subcellularLocation>
</comment>
<feature type="site" description="Histone H3K4me3 binding" evidence="7">
    <location>
        <position position="245"/>
    </location>
</feature>
<evidence type="ECO:0000259" key="10">
    <source>
        <dbReference type="PROSITE" id="PS50016"/>
    </source>
</evidence>
<feature type="site" description="Histone H3K4me3 binding" evidence="7">
    <location>
        <position position="230"/>
    </location>
</feature>
<dbReference type="PANTHER" id="PTHR10333">
    <property type="entry name" value="INHIBITOR OF GROWTH PROTEIN"/>
    <property type="match status" value="1"/>
</dbReference>
<feature type="binding site" evidence="8">
    <location>
        <position position="244"/>
    </location>
    <ligand>
        <name>Zn(2+)</name>
        <dbReference type="ChEBI" id="CHEBI:29105"/>
        <label>2</label>
    </ligand>
</feature>
<dbReference type="InterPro" id="IPR019787">
    <property type="entry name" value="Znf_PHD-finger"/>
</dbReference>
<feature type="site" description="Histone H3K4me3 binding" evidence="7">
    <location>
        <position position="253"/>
    </location>
</feature>
<evidence type="ECO:0000256" key="9">
    <source>
        <dbReference type="PROSITE-ProRule" id="PRU00146"/>
    </source>
</evidence>